<dbReference type="EMBL" id="UINC01115263">
    <property type="protein sequence ID" value="SVC86158.1"/>
    <property type="molecule type" value="Genomic_DNA"/>
</dbReference>
<organism evidence="1">
    <name type="scientific">marine metagenome</name>
    <dbReference type="NCBI Taxonomy" id="408172"/>
    <lineage>
        <taxon>unclassified sequences</taxon>
        <taxon>metagenomes</taxon>
        <taxon>ecological metagenomes</taxon>
    </lineage>
</organism>
<sequence length="306" mass="34930">MSSDLDKALAEALANLDEIFARYDEAAAELIRVARLDGHFAGRDDVNLAWPPSHGDDGSPIDAEGLERRAELIAEIHDGIPPRRNRRLVDAHDRYESRRPAYLRNLRLFLQVQRQFVDDDAGTTRDFDELYGVVYLEALAREDPLPLDAGEEALVEFKVSRAPLAHAVAIVDKIRPGPGADDPRWAVLYEWNLDGEHGQDSLRELLRQISEAVVDFLAAGEHMAIRYNTFSNFIWFGISVWKAVTEIELLVLRLRGSARDDWVDRLESHVRLLQGMLLQFLQAHLEDPAQIRPTDYWYGQQYSYLT</sequence>
<name>A0A382QMJ4_9ZZZZ</name>
<evidence type="ECO:0000313" key="1">
    <source>
        <dbReference type="EMBL" id="SVC86158.1"/>
    </source>
</evidence>
<protein>
    <submittedName>
        <fullName evidence="1">Uncharacterized protein</fullName>
    </submittedName>
</protein>
<feature type="non-terminal residue" evidence="1">
    <location>
        <position position="306"/>
    </location>
</feature>
<gene>
    <name evidence="1" type="ORF">METZ01_LOCUS339012</name>
</gene>
<proteinExistence type="predicted"/>
<reference evidence="1" key="1">
    <citation type="submission" date="2018-05" db="EMBL/GenBank/DDBJ databases">
        <authorList>
            <person name="Lanie J.A."/>
            <person name="Ng W.-L."/>
            <person name="Kazmierczak K.M."/>
            <person name="Andrzejewski T.M."/>
            <person name="Davidsen T.M."/>
            <person name="Wayne K.J."/>
            <person name="Tettelin H."/>
            <person name="Glass J.I."/>
            <person name="Rusch D."/>
            <person name="Podicherti R."/>
            <person name="Tsui H.-C.T."/>
            <person name="Winkler M.E."/>
        </authorList>
    </citation>
    <scope>NUCLEOTIDE SEQUENCE</scope>
</reference>
<dbReference type="AlphaFoldDB" id="A0A382QMJ4"/>
<accession>A0A382QMJ4</accession>